<feature type="compositionally biased region" description="Low complexity" evidence="1">
    <location>
        <begin position="262"/>
        <end position="275"/>
    </location>
</feature>
<evidence type="ECO:0000313" key="3">
    <source>
        <dbReference type="Proteomes" id="UP000298327"/>
    </source>
</evidence>
<evidence type="ECO:0000256" key="1">
    <source>
        <dbReference type="SAM" id="MobiDB-lite"/>
    </source>
</evidence>
<dbReference type="Proteomes" id="UP000298327">
    <property type="component" value="Unassembled WGS sequence"/>
</dbReference>
<accession>A0A4Y9ZH07</accession>
<dbReference type="EMBL" id="SEOQ01000006">
    <property type="protein sequence ID" value="TFY72759.1"/>
    <property type="molecule type" value="Genomic_DNA"/>
</dbReference>
<organism evidence="2 3">
    <name type="scientific">Dentipellis fragilis</name>
    <dbReference type="NCBI Taxonomy" id="205917"/>
    <lineage>
        <taxon>Eukaryota</taxon>
        <taxon>Fungi</taxon>
        <taxon>Dikarya</taxon>
        <taxon>Basidiomycota</taxon>
        <taxon>Agaricomycotina</taxon>
        <taxon>Agaricomycetes</taxon>
        <taxon>Russulales</taxon>
        <taxon>Hericiaceae</taxon>
        <taxon>Dentipellis</taxon>
    </lineage>
</organism>
<keyword evidence="3" id="KW-1185">Reference proteome</keyword>
<comment type="caution">
    <text evidence="2">The sequence shown here is derived from an EMBL/GenBank/DDBJ whole genome shotgun (WGS) entry which is preliminary data.</text>
</comment>
<feature type="compositionally biased region" description="Polar residues" evidence="1">
    <location>
        <begin position="426"/>
        <end position="437"/>
    </location>
</feature>
<gene>
    <name evidence="2" type="ORF">EVG20_g269</name>
</gene>
<dbReference type="AlphaFoldDB" id="A0A4Y9ZH07"/>
<feature type="compositionally biased region" description="Basic and acidic residues" evidence="1">
    <location>
        <begin position="224"/>
        <end position="233"/>
    </location>
</feature>
<sequence length="462" mass="48155">MCYAYGSIDQATGVCPMCKVFKPSTARSLLSLTQRLPPPSDLILSPDVPINKMCATIELSILATTLSLSRMPKSRHSTAADTASTGENRLIPPADWPAVTAVHHISIPSEVKALLESLNIAVPSRAPPSIGHPTGGGKATSPPLQAPALDRRSSSGAVPTRAAATSARTQPLTIPGPGKTRSGGSPKEVANSLLSTTPRGPGVKGSPPPANTSPVDQGHSRRQSNLEHGDKLVDSPNTPSPLRRNIELDGPNPHRSSDRRPSVSTVKVTTTSAKAGADSTPQLRRRASVTDATPSGNSASLPQVSSRTLERNNTVAAVRTRSTKRSSLDIDFAAMSVSGSSNSSGSGDSHSDAQSYVGSDGTVTSDGGFTDYLSDESEAELQRQAELKAALLAQNQMEEQEFKAARQQLANVDLRPPKSWNPGATPRSQAPATSNYPGSIAGGAYSTPTRGQVDAVGFGRAR</sequence>
<reference evidence="2 3" key="1">
    <citation type="submission" date="2019-02" db="EMBL/GenBank/DDBJ databases">
        <title>Genome sequencing of the rare red list fungi Dentipellis fragilis.</title>
        <authorList>
            <person name="Buettner E."/>
            <person name="Kellner H."/>
        </authorList>
    </citation>
    <scope>NUCLEOTIDE SEQUENCE [LARGE SCALE GENOMIC DNA]</scope>
    <source>
        <strain evidence="2 3">DSM 105465</strain>
    </source>
</reference>
<feature type="compositionally biased region" description="Polar residues" evidence="1">
    <location>
        <begin position="290"/>
        <end position="315"/>
    </location>
</feature>
<feature type="region of interest" description="Disordered" evidence="1">
    <location>
        <begin position="337"/>
        <end position="362"/>
    </location>
</feature>
<proteinExistence type="predicted"/>
<evidence type="ECO:0000313" key="2">
    <source>
        <dbReference type="EMBL" id="TFY72759.1"/>
    </source>
</evidence>
<dbReference type="STRING" id="205917.A0A4Y9ZH07"/>
<feature type="compositionally biased region" description="Polar residues" evidence="1">
    <location>
        <begin position="352"/>
        <end position="362"/>
    </location>
</feature>
<feature type="region of interest" description="Disordered" evidence="1">
    <location>
        <begin position="400"/>
        <end position="462"/>
    </location>
</feature>
<name>A0A4Y9ZH07_9AGAM</name>
<feature type="region of interest" description="Disordered" evidence="1">
    <location>
        <begin position="125"/>
        <end position="325"/>
    </location>
</feature>
<feature type="compositionally biased region" description="Low complexity" evidence="1">
    <location>
        <begin position="337"/>
        <end position="348"/>
    </location>
</feature>
<dbReference type="OrthoDB" id="3217643at2759"/>
<protein>
    <submittedName>
        <fullName evidence="2">Uncharacterized protein</fullName>
    </submittedName>
</protein>